<feature type="signal peptide" evidence="1">
    <location>
        <begin position="1"/>
        <end position="17"/>
    </location>
</feature>
<reference evidence="2" key="2">
    <citation type="submission" date="2020-09" db="EMBL/GenBank/DDBJ databases">
        <authorList>
            <person name="Sun Q."/>
            <person name="Kim S."/>
        </authorList>
    </citation>
    <scope>NUCLEOTIDE SEQUENCE</scope>
    <source>
        <strain evidence="2">KCTC 23310</strain>
    </source>
</reference>
<dbReference type="AlphaFoldDB" id="A0A918WI93"/>
<proteinExistence type="predicted"/>
<evidence type="ECO:0000256" key="1">
    <source>
        <dbReference type="SAM" id="SignalP"/>
    </source>
</evidence>
<name>A0A918WI93_9RHOB</name>
<keyword evidence="1" id="KW-0732">Signal</keyword>
<reference evidence="2" key="1">
    <citation type="journal article" date="2014" name="Int. J. Syst. Evol. Microbiol.">
        <title>Complete genome sequence of Corynebacterium casei LMG S-19264T (=DSM 44701T), isolated from a smear-ripened cheese.</title>
        <authorList>
            <consortium name="US DOE Joint Genome Institute (JGI-PGF)"/>
            <person name="Walter F."/>
            <person name="Albersmeier A."/>
            <person name="Kalinowski J."/>
            <person name="Ruckert C."/>
        </authorList>
    </citation>
    <scope>NUCLEOTIDE SEQUENCE</scope>
    <source>
        <strain evidence="2">KCTC 23310</strain>
    </source>
</reference>
<dbReference type="Proteomes" id="UP000638981">
    <property type="component" value="Unassembled WGS sequence"/>
</dbReference>
<dbReference type="RefSeq" id="WP_189409962.1">
    <property type="nucleotide sequence ID" value="NZ_BMYJ01000001.1"/>
</dbReference>
<sequence>MRLALLVLAISTGTALADPRLAGEYQGIIWSAGSDSPGKTVLKVRPNGAINGNYVYDDMGSPARGKLTDCALAAPILRCTWQDAYGSGALVLRFSDDFKGFEGSWYDYSLPDPHDDPQNGYRWSGTKRGA</sequence>
<keyword evidence="3" id="KW-1185">Reference proteome</keyword>
<organism evidence="2 3">
    <name type="scientific">Neogemmobacter tilapiae</name>
    <dbReference type="NCBI Taxonomy" id="875041"/>
    <lineage>
        <taxon>Bacteria</taxon>
        <taxon>Pseudomonadati</taxon>
        <taxon>Pseudomonadota</taxon>
        <taxon>Alphaproteobacteria</taxon>
        <taxon>Rhodobacterales</taxon>
        <taxon>Paracoccaceae</taxon>
        <taxon>Neogemmobacter</taxon>
    </lineage>
</organism>
<protein>
    <submittedName>
        <fullName evidence="2">Uncharacterized protein</fullName>
    </submittedName>
</protein>
<dbReference type="EMBL" id="BMYJ01000001">
    <property type="protein sequence ID" value="GHC46146.1"/>
    <property type="molecule type" value="Genomic_DNA"/>
</dbReference>
<feature type="chain" id="PRO_5037594401" evidence="1">
    <location>
        <begin position="18"/>
        <end position="130"/>
    </location>
</feature>
<gene>
    <name evidence="2" type="ORF">GCM10007315_04740</name>
</gene>
<evidence type="ECO:0000313" key="2">
    <source>
        <dbReference type="EMBL" id="GHC46146.1"/>
    </source>
</evidence>
<accession>A0A918WI93</accession>
<evidence type="ECO:0000313" key="3">
    <source>
        <dbReference type="Proteomes" id="UP000638981"/>
    </source>
</evidence>
<comment type="caution">
    <text evidence="2">The sequence shown here is derived from an EMBL/GenBank/DDBJ whole genome shotgun (WGS) entry which is preliminary data.</text>
</comment>